<reference evidence="2" key="2">
    <citation type="submission" date="2025-08" db="UniProtKB">
        <authorList>
            <consortium name="RefSeq"/>
        </authorList>
    </citation>
    <scope>IDENTIFICATION</scope>
    <source>
        <tissue evidence="2">Leaf</tissue>
    </source>
</reference>
<keyword evidence="1" id="KW-1185">Reference proteome</keyword>
<evidence type="ECO:0000313" key="1">
    <source>
        <dbReference type="Proteomes" id="UP000790787"/>
    </source>
</evidence>
<organism evidence="1 2">
    <name type="scientific">Nicotiana tabacum</name>
    <name type="common">Common tobacco</name>
    <dbReference type="NCBI Taxonomy" id="4097"/>
    <lineage>
        <taxon>Eukaryota</taxon>
        <taxon>Viridiplantae</taxon>
        <taxon>Streptophyta</taxon>
        <taxon>Embryophyta</taxon>
        <taxon>Tracheophyta</taxon>
        <taxon>Spermatophyta</taxon>
        <taxon>Magnoliopsida</taxon>
        <taxon>eudicotyledons</taxon>
        <taxon>Gunneridae</taxon>
        <taxon>Pentapetalae</taxon>
        <taxon>asterids</taxon>
        <taxon>lamiids</taxon>
        <taxon>Solanales</taxon>
        <taxon>Solanaceae</taxon>
        <taxon>Nicotianoideae</taxon>
        <taxon>Nicotianeae</taxon>
        <taxon>Nicotiana</taxon>
    </lineage>
</organism>
<reference evidence="1" key="1">
    <citation type="journal article" date="2014" name="Nat. Commun.">
        <title>The tobacco genome sequence and its comparison with those of tomato and potato.</title>
        <authorList>
            <person name="Sierro N."/>
            <person name="Battey J.N."/>
            <person name="Ouadi S."/>
            <person name="Bakaher N."/>
            <person name="Bovet L."/>
            <person name="Willig A."/>
            <person name="Goepfert S."/>
            <person name="Peitsch M.C."/>
            <person name="Ivanov N.V."/>
        </authorList>
    </citation>
    <scope>NUCLEOTIDE SEQUENCE [LARGE SCALE GENOMIC DNA]</scope>
</reference>
<sequence>MSSMKFEIDRFNGRNNFNIWKIQMMALLRREGSIHAIDGKYPTDISAPDKEKIEGDALSAIQLSLAPNVLCEVSTGTEETAKQLWEKLEGLYQDRSVTTRMLLQRRLHTFKMGSGTSLQDHLDAFNKLVMDLQIAGIKREEETLACALLFSLTSGYRDIENSMMYSKELIKLEQVRQALNSSDVRRHIEGDRDDQASGLFVRGRTSQQGKTKLKHRSKSRVNKKNTECWGCGKKGHFERDCPMSKSKEKASASTVEQVRVVSPDKDFFQILSPSLRLLRIAPRGFEMVSFGMEDFAGKYGGLKPSQFVDLISLTGDKSDNIPGVHGIGDVHAIQLIMKFGTLENLLERVEQVEEERIRKDGGEKFTSLLTAISAYAEGFSADTIIRRALYLWKKLEKQNTYTVHRKLLYRRLMS</sequence>
<dbReference type="RefSeq" id="XP_075075842.1">
    <property type="nucleotide sequence ID" value="XM_075219741.1"/>
</dbReference>
<dbReference type="Proteomes" id="UP000790787">
    <property type="component" value="Chromosome 8"/>
</dbReference>
<name>A0AC58RSZ5_TOBAC</name>
<evidence type="ECO:0000313" key="2">
    <source>
        <dbReference type="RefSeq" id="XP_075075842.1"/>
    </source>
</evidence>
<gene>
    <name evidence="2" type="primary">LOC107832360</name>
</gene>
<protein>
    <submittedName>
        <fullName evidence="2">Retrovirus-related Pol polyprotein from transposon TNT 1-94-like isoform X5</fullName>
    </submittedName>
</protein>
<accession>A0AC58RSZ5</accession>
<proteinExistence type="predicted"/>